<accession>A0A653B4Z0</accession>
<organism evidence="1">
    <name type="scientific">Ectopseudomonas oleovorans</name>
    <name type="common">Pseudomonas oleovorans</name>
    <dbReference type="NCBI Taxonomy" id="301"/>
    <lineage>
        <taxon>Bacteria</taxon>
        <taxon>Pseudomonadati</taxon>
        <taxon>Pseudomonadota</taxon>
        <taxon>Gammaproteobacteria</taxon>
        <taxon>Pseudomonadales</taxon>
        <taxon>Pseudomonadaceae</taxon>
        <taxon>Ectopseudomonas</taxon>
    </lineage>
</organism>
<name>A0A653B4Z0_ECTOL</name>
<dbReference type="AlphaFoldDB" id="A0A653B4Z0"/>
<proteinExistence type="predicted"/>
<sequence length="103" mass="11682">MAVVLLGVLLFTRVVGNGLMLLMDRENFVPAEASIFTLDPYVINEGSSSYWLYAEDNDNYYHFTYEPGREYLLMSKGQPCQDFQRNDVSTWCAPKAKSKLGGN</sequence>
<gene>
    <name evidence="1" type="ORF">POT9AD_2503</name>
</gene>
<dbReference type="EMBL" id="LR130779">
    <property type="protein sequence ID" value="VDN63478.1"/>
    <property type="molecule type" value="Genomic_DNA"/>
</dbReference>
<protein>
    <submittedName>
        <fullName evidence="1">Uncharacterized protein</fullName>
    </submittedName>
</protein>
<evidence type="ECO:0000313" key="1">
    <source>
        <dbReference type="EMBL" id="VDN63478.1"/>
    </source>
</evidence>
<reference evidence="1" key="1">
    <citation type="submission" date="2018-11" db="EMBL/GenBank/DDBJ databases">
        <authorList>
            <consortium name="Genoscope - CEA"/>
            <person name="William W."/>
        </authorList>
    </citation>
    <scope>NUCLEOTIDE SEQUENCE [LARGE SCALE GENOMIC DNA]</scope>
    <source>
        <strain evidence="1">T9AD</strain>
    </source>
</reference>